<feature type="transmembrane region" description="Helical" evidence="6">
    <location>
        <begin position="426"/>
        <end position="451"/>
    </location>
</feature>
<dbReference type="NCBIfam" id="NF037979">
    <property type="entry name" value="Na_transp"/>
    <property type="match status" value="1"/>
</dbReference>
<dbReference type="InterPro" id="IPR037272">
    <property type="entry name" value="SNS_sf"/>
</dbReference>
<reference evidence="7" key="1">
    <citation type="journal article" date="2024" name="Int. J. Syst. Evol. Microbiol.">
        <title>Turicibacter faecis sp. nov., isolated from faeces of heart failure mouse model.</title>
        <authorList>
            <person name="Imamura Y."/>
            <person name="Motooka D."/>
            <person name="Nakajima Y."/>
            <person name="Ito S."/>
            <person name="Kitakaze M."/>
            <person name="Iida T."/>
            <person name="Nakamura S."/>
        </authorList>
    </citation>
    <scope>NUCLEOTIDE SEQUENCE</scope>
    <source>
        <strain evidence="7">TC023</strain>
    </source>
</reference>
<dbReference type="PANTHER" id="PTHR42948:SF1">
    <property type="entry name" value="TRANSPORTER"/>
    <property type="match status" value="1"/>
</dbReference>
<keyword evidence="4 6" id="KW-1133">Transmembrane helix</keyword>
<name>A0ABN6ZEF7_9FIRM</name>
<evidence type="ECO:0000313" key="8">
    <source>
        <dbReference type="Proteomes" id="UP001432099"/>
    </source>
</evidence>
<feature type="transmembrane region" description="Helical" evidence="6">
    <location>
        <begin position="254"/>
        <end position="282"/>
    </location>
</feature>
<dbReference type="Pfam" id="PF00209">
    <property type="entry name" value="SNF"/>
    <property type="match status" value="2"/>
</dbReference>
<dbReference type="PRINTS" id="PR00176">
    <property type="entry name" value="NANEUSMPORT"/>
</dbReference>
<evidence type="ECO:0000256" key="5">
    <source>
        <dbReference type="ARBA" id="ARBA00023136"/>
    </source>
</evidence>
<evidence type="ECO:0000256" key="4">
    <source>
        <dbReference type="ARBA" id="ARBA00022989"/>
    </source>
</evidence>
<dbReference type="RefSeq" id="WP_338617357.1">
    <property type="nucleotide sequence ID" value="NZ_AP028127.1"/>
</dbReference>
<evidence type="ECO:0000313" key="7">
    <source>
        <dbReference type="EMBL" id="BEH91414.1"/>
    </source>
</evidence>
<sequence>MSQETITQKRDGFSSRFGLIAAAAGSAVGLGNIWKFPYIVGENGGSAFILIYLISILGVGLPVLLAEFIIGRRGGANAVRSFKKLAPNTKWPVIGWLGIIAAFMILGFYTVIAGYTIHYFLLSLTNAFSGMSSEQITQTFHHFSSGHTPIIYTIIFTLLAVVVLFGGIKDGIEKYTKILMPGLVGIIILLVVRAITLPGAAEGLKFLFKPDFSEVSINSILDALGHSFFSLSVGMGTMLTYGSYISKKENLSTVTCSIAVADTMIALLAGVAIFPAVFAFGIDPTSGPGLVFITLPNVFLQMPGGNIFGALFFLLLFIAALTSVISIFEVIITYVTEELNVNRQKALKLTSIAVIIIAIFCSLSQTPNTTLSFNGNTLFDWMDLLSANVILPIGGLLIISFLGFIMKKDEVADELQQGACSIKTTMIYLTITKFIAPLAIAIVFLTGIQALF</sequence>
<dbReference type="SUPFAM" id="SSF161070">
    <property type="entry name" value="SNF-like"/>
    <property type="match status" value="1"/>
</dbReference>
<dbReference type="CDD" id="cd10336">
    <property type="entry name" value="SLC6sbd_Tyt1-Like"/>
    <property type="match status" value="1"/>
</dbReference>
<keyword evidence="3 6" id="KW-0812">Transmembrane</keyword>
<feature type="transmembrane region" description="Helical" evidence="6">
    <location>
        <begin position="91"/>
        <end position="121"/>
    </location>
</feature>
<feature type="transmembrane region" description="Helical" evidence="6">
    <location>
        <begin position="307"/>
        <end position="334"/>
    </location>
</feature>
<keyword evidence="2" id="KW-0813">Transport</keyword>
<dbReference type="PROSITE" id="PS50267">
    <property type="entry name" value="NA_NEUROTRAN_SYMP_3"/>
    <property type="match status" value="1"/>
</dbReference>
<dbReference type="InterPro" id="IPR047218">
    <property type="entry name" value="YocR/YhdH-like"/>
</dbReference>
<feature type="transmembrane region" description="Helical" evidence="6">
    <location>
        <begin position="17"/>
        <end position="34"/>
    </location>
</feature>
<dbReference type="EMBL" id="AP028127">
    <property type="protein sequence ID" value="BEH91414.1"/>
    <property type="molecule type" value="Genomic_DNA"/>
</dbReference>
<evidence type="ECO:0000256" key="1">
    <source>
        <dbReference type="ARBA" id="ARBA00004141"/>
    </source>
</evidence>
<keyword evidence="8" id="KW-1185">Reference proteome</keyword>
<evidence type="ECO:0000256" key="3">
    <source>
        <dbReference type="ARBA" id="ARBA00022692"/>
    </source>
</evidence>
<dbReference type="Proteomes" id="UP001432099">
    <property type="component" value="Chromosome"/>
</dbReference>
<feature type="transmembrane region" description="Helical" evidence="6">
    <location>
        <begin position="346"/>
        <end position="365"/>
    </location>
</feature>
<evidence type="ECO:0000256" key="2">
    <source>
        <dbReference type="ARBA" id="ARBA00022448"/>
    </source>
</evidence>
<protein>
    <submittedName>
        <fullName evidence="7">Transporter</fullName>
    </submittedName>
</protein>
<feature type="transmembrane region" description="Helical" evidence="6">
    <location>
        <begin position="220"/>
        <end position="242"/>
    </location>
</feature>
<keyword evidence="5 6" id="KW-0472">Membrane</keyword>
<feature type="transmembrane region" description="Helical" evidence="6">
    <location>
        <begin position="150"/>
        <end position="168"/>
    </location>
</feature>
<accession>A0ABN6ZEF7</accession>
<dbReference type="InterPro" id="IPR000175">
    <property type="entry name" value="Na/ntran_symport"/>
</dbReference>
<feature type="transmembrane region" description="Helical" evidence="6">
    <location>
        <begin position="46"/>
        <end position="70"/>
    </location>
</feature>
<evidence type="ECO:0000256" key="6">
    <source>
        <dbReference type="SAM" id="Phobius"/>
    </source>
</evidence>
<organism evidence="7 8">
    <name type="scientific">Turicibacter faecis</name>
    <dbReference type="NCBI Taxonomy" id="2963365"/>
    <lineage>
        <taxon>Bacteria</taxon>
        <taxon>Bacillati</taxon>
        <taxon>Bacillota</taxon>
        <taxon>Erysipelotrichia</taxon>
        <taxon>Erysipelotrichales</taxon>
        <taxon>Turicibacteraceae</taxon>
        <taxon>Turicibacter</taxon>
    </lineage>
</organism>
<dbReference type="PANTHER" id="PTHR42948">
    <property type="entry name" value="TRANSPORTER"/>
    <property type="match status" value="1"/>
</dbReference>
<gene>
    <name evidence="7" type="ORF">T23_15160</name>
</gene>
<comment type="subcellular location">
    <subcellularLocation>
        <location evidence="1">Membrane</location>
        <topology evidence="1">Multi-pass membrane protein</topology>
    </subcellularLocation>
</comment>
<feature type="transmembrane region" description="Helical" evidence="6">
    <location>
        <begin position="180"/>
        <end position="200"/>
    </location>
</feature>
<proteinExistence type="predicted"/>
<feature type="transmembrane region" description="Helical" evidence="6">
    <location>
        <begin position="385"/>
        <end position="405"/>
    </location>
</feature>